<evidence type="ECO:0000313" key="1">
    <source>
        <dbReference type="EMBL" id="CAG5079806.1"/>
    </source>
</evidence>
<name>A0ABN7RK81_OIKDI</name>
<dbReference type="EMBL" id="OU015568">
    <property type="protein sequence ID" value="CAG5079806.1"/>
    <property type="molecule type" value="Genomic_DNA"/>
</dbReference>
<protein>
    <submittedName>
        <fullName evidence="1">Oidioi.mRNA.OKI2018_I69.PAR.g9378.t1.cds</fullName>
    </submittedName>
</protein>
<sequence>MKKETGFDPEFFEENINASFTGVCRAITSIDCPAIFHWSHSAQHERWAHLISEISGDITLLSKIAKTPLQQTTFDEMQKITTEPSQRTVFKNIFVKSLERSCVYSEKIRSTRVEVNGDSYWTLSAYAVNVDSLGGVPEYLDEQNFSDFTTAVQSIADSYLQEFTMAYKLDGNTGVWNDENFKLWDYKLSNPENTYNTSILKAGELCRFSLQPSKNVFYDDDE</sequence>
<dbReference type="Proteomes" id="UP001158576">
    <property type="component" value="Chromosome PAR"/>
</dbReference>
<keyword evidence="2" id="KW-1185">Reference proteome</keyword>
<gene>
    <name evidence="1" type="ORF">OKIOD_LOCUS936</name>
</gene>
<reference evidence="1 2" key="1">
    <citation type="submission" date="2021-04" db="EMBL/GenBank/DDBJ databases">
        <authorList>
            <person name="Bliznina A."/>
        </authorList>
    </citation>
    <scope>NUCLEOTIDE SEQUENCE [LARGE SCALE GENOMIC DNA]</scope>
</reference>
<proteinExistence type="predicted"/>
<organism evidence="1 2">
    <name type="scientific">Oikopleura dioica</name>
    <name type="common">Tunicate</name>
    <dbReference type="NCBI Taxonomy" id="34765"/>
    <lineage>
        <taxon>Eukaryota</taxon>
        <taxon>Metazoa</taxon>
        <taxon>Chordata</taxon>
        <taxon>Tunicata</taxon>
        <taxon>Appendicularia</taxon>
        <taxon>Copelata</taxon>
        <taxon>Oikopleuridae</taxon>
        <taxon>Oikopleura</taxon>
    </lineage>
</organism>
<accession>A0ABN7RK81</accession>
<evidence type="ECO:0000313" key="2">
    <source>
        <dbReference type="Proteomes" id="UP001158576"/>
    </source>
</evidence>